<evidence type="ECO:0008006" key="3">
    <source>
        <dbReference type="Google" id="ProtNLM"/>
    </source>
</evidence>
<dbReference type="EMBL" id="ML993615">
    <property type="protein sequence ID" value="KAF2162165.1"/>
    <property type="molecule type" value="Genomic_DNA"/>
</dbReference>
<dbReference type="AlphaFoldDB" id="A0A6A6C578"/>
<gene>
    <name evidence="1" type="ORF">M409DRAFT_69372</name>
</gene>
<keyword evidence="2" id="KW-1185">Reference proteome</keyword>
<evidence type="ECO:0000313" key="2">
    <source>
        <dbReference type="Proteomes" id="UP000799537"/>
    </source>
</evidence>
<dbReference type="Gene3D" id="3.30.230.100">
    <property type="match status" value="1"/>
</dbReference>
<reference evidence="1" key="1">
    <citation type="journal article" date="2020" name="Stud. Mycol.">
        <title>101 Dothideomycetes genomes: a test case for predicting lifestyles and emergence of pathogens.</title>
        <authorList>
            <person name="Haridas S."/>
            <person name="Albert R."/>
            <person name="Binder M."/>
            <person name="Bloem J."/>
            <person name="Labutti K."/>
            <person name="Salamov A."/>
            <person name="Andreopoulos B."/>
            <person name="Baker S."/>
            <person name="Barry K."/>
            <person name="Bills G."/>
            <person name="Bluhm B."/>
            <person name="Cannon C."/>
            <person name="Castanera R."/>
            <person name="Culley D."/>
            <person name="Daum C."/>
            <person name="Ezra D."/>
            <person name="Gonzalez J."/>
            <person name="Henrissat B."/>
            <person name="Kuo A."/>
            <person name="Liang C."/>
            <person name="Lipzen A."/>
            <person name="Lutzoni F."/>
            <person name="Magnuson J."/>
            <person name="Mondo S."/>
            <person name="Nolan M."/>
            <person name="Ohm R."/>
            <person name="Pangilinan J."/>
            <person name="Park H.-J."/>
            <person name="Ramirez L."/>
            <person name="Alfaro M."/>
            <person name="Sun H."/>
            <person name="Tritt A."/>
            <person name="Yoshinaga Y."/>
            <person name="Zwiers L.-H."/>
            <person name="Turgeon B."/>
            <person name="Goodwin S."/>
            <person name="Spatafora J."/>
            <person name="Crous P."/>
            <person name="Grigoriev I."/>
        </authorList>
    </citation>
    <scope>NUCLEOTIDE SEQUENCE</scope>
    <source>
        <strain evidence="1">ATCC 36951</strain>
    </source>
</reference>
<proteinExistence type="predicted"/>
<dbReference type="OrthoDB" id="5407417at2759"/>
<dbReference type="RefSeq" id="XP_033663054.1">
    <property type="nucleotide sequence ID" value="XM_033818261.1"/>
</dbReference>
<dbReference type="Pfam" id="PF16093">
    <property type="entry name" value="PAC4"/>
    <property type="match status" value="1"/>
</dbReference>
<name>A0A6A6C578_ZASCE</name>
<dbReference type="GO" id="GO:0043248">
    <property type="term" value="P:proteasome assembly"/>
    <property type="evidence" value="ECO:0007669"/>
    <property type="project" value="InterPro"/>
</dbReference>
<organism evidence="1 2">
    <name type="scientific">Zasmidium cellare ATCC 36951</name>
    <dbReference type="NCBI Taxonomy" id="1080233"/>
    <lineage>
        <taxon>Eukaryota</taxon>
        <taxon>Fungi</taxon>
        <taxon>Dikarya</taxon>
        <taxon>Ascomycota</taxon>
        <taxon>Pezizomycotina</taxon>
        <taxon>Dothideomycetes</taxon>
        <taxon>Dothideomycetidae</taxon>
        <taxon>Mycosphaerellales</taxon>
        <taxon>Mycosphaerellaceae</taxon>
        <taxon>Zasmidium</taxon>
    </lineage>
</organism>
<accession>A0A6A6C578</accession>
<dbReference type="InterPro" id="IPR032157">
    <property type="entry name" value="PAC4"/>
</dbReference>
<evidence type="ECO:0000313" key="1">
    <source>
        <dbReference type="EMBL" id="KAF2162165.1"/>
    </source>
</evidence>
<dbReference type="GeneID" id="54571533"/>
<dbReference type="Proteomes" id="UP000799537">
    <property type="component" value="Unassembled WGS sequence"/>
</dbReference>
<protein>
    <recommendedName>
        <fullName evidence="3">Proteasome assembly chaperone 3</fullName>
    </recommendedName>
</protein>
<sequence length="147" mass="15694">MAAGARAKPLANGVHDESQPIELAFQLPHSPGLQVNLHLTVKATSILLFLTSTQAESGQVTAPTGSFVYAMPDRYQPSQPMSTVLYSMPSSVDFTTRIAKVLVRRLQKPCYVGSSVNLSGAMGGGSVDEEMEAFRSIIDVVCKQAHG</sequence>